<protein>
    <submittedName>
        <fullName evidence="1">Uncharacterized protein</fullName>
    </submittedName>
</protein>
<evidence type="ECO:0000313" key="1">
    <source>
        <dbReference type="EMBL" id="RNA26821.1"/>
    </source>
</evidence>
<reference evidence="1 2" key="1">
    <citation type="journal article" date="2018" name="Sci. Rep.">
        <title>Genomic signatures of local adaptation to the degree of environmental predictability in rotifers.</title>
        <authorList>
            <person name="Franch-Gras L."/>
            <person name="Hahn C."/>
            <person name="Garcia-Roger E.M."/>
            <person name="Carmona M.J."/>
            <person name="Serra M."/>
            <person name="Gomez A."/>
        </authorList>
    </citation>
    <scope>NUCLEOTIDE SEQUENCE [LARGE SCALE GENOMIC DNA]</scope>
    <source>
        <strain evidence="1">HYR1</strain>
    </source>
</reference>
<organism evidence="1 2">
    <name type="scientific">Brachionus plicatilis</name>
    <name type="common">Marine rotifer</name>
    <name type="synonym">Brachionus muelleri</name>
    <dbReference type="NCBI Taxonomy" id="10195"/>
    <lineage>
        <taxon>Eukaryota</taxon>
        <taxon>Metazoa</taxon>
        <taxon>Spiralia</taxon>
        <taxon>Gnathifera</taxon>
        <taxon>Rotifera</taxon>
        <taxon>Eurotatoria</taxon>
        <taxon>Monogononta</taxon>
        <taxon>Pseudotrocha</taxon>
        <taxon>Ploima</taxon>
        <taxon>Brachionidae</taxon>
        <taxon>Brachionus</taxon>
    </lineage>
</organism>
<gene>
    <name evidence="1" type="ORF">BpHYR1_004249</name>
</gene>
<sequence length="113" mass="13594">MFGHLIAPLVQFTEDRLVVDAFVRTLYILPGRSSLLNGFLLSDNFNKKFKAFFKNYKFKNRSNKVIHNKFKTEYFLIIFQNLYYVYLKAIFIYEEYLIKIFMMSAQGNFLMKN</sequence>
<dbReference type="AlphaFoldDB" id="A0A3M7RTE9"/>
<comment type="caution">
    <text evidence="1">The sequence shown here is derived from an EMBL/GenBank/DDBJ whole genome shotgun (WGS) entry which is preliminary data.</text>
</comment>
<accession>A0A3M7RTE9</accession>
<dbReference type="Proteomes" id="UP000276133">
    <property type="component" value="Unassembled WGS sequence"/>
</dbReference>
<evidence type="ECO:0000313" key="2">
    <source>
        <dbReference type="Proteomes" id="UP000276133"/>
    </source>
</evidence>
<keyword evidence="2" id="KW-1185">Reference proteome</keyword>
<name>A0A3M7RTE9_BRAPC</name>
<proteinExistence type="predicted"/>
<dbReference type="EMBL" id="REGN01002664">
    <property type="protein sequence ID" value="RNA26821.1"/>
    <property type="molecule type" value="Genomic_DNA"/>
</dbReference>